<dbReference type="SMART" id="SM00382">
    <property type="entry name" value="AAA"/>
    <property type="match status" value="1"/>
</dbReference>
<dbReference type="Gene3D" id="3.40.50.10140">
    <property type="entry name" value="Toll/interleukin-1 receptor homology (TIR) domain"/>
    <property type="match status" value="1"/>
</dbReference>
<dbReference type="Gene3D" id="3.40.50.300">
    <property type="entry name" value="P-loop containing nucleotide triphosphate hydrolases"/>
    <property type="match status" value="1"/>
</dbReference>
<reference evidence="2 3" key="1">
    <citation type="submission" date="2015-11" db="EMBL/GenBank/DDBJ databases">
        <title>The limits of bacterial species coexistence and the symbiotic plasmid transference in sympatric Rhizobium populations.</title>
        <authorList>
            <person name="Perez-Carrascal O.M."/>
            <person name="VanInsberghe D."/>
            <person name="Juarez S."/>
            <person name="Polz M.F."/>
            <person name="Vinuesa P."/>
            <person name="Gonzalez V."/>
        </authorList>
    </citation>
    <scope>NUCLEOTIDE SEQUENCE [LARGE SCALE GENOMIC DNA]</scope>
    <source>
        <strain evidence="2 3">N771</strain>
    </source>
</reference>
<keyword evidence="3" id="KW-1185">Reference proteome</keyword>
<dbReference type="InterPro" id="IPR003593">
    <property type="entry name" value="AAA+_ATPase"/>
</dbReference>
<dbReference type="Proteomes" id="UP000078551">
    <property type="component" value="Chromosome"/>
</dbReference>
<protein>
    <submittedName>
        <fullName evidence="2">TIR domain-containing protein</fullName>
    </submittedName>
</protein>
<evidence type="ECO:0000259" key="1">
    <source>
        <dbReference type="SMART" id="SM00382"/>
    </source>
</evidence>
<dbReference type="Pfam" id="PF13676">
    <property type="entry name" value="TIR_2"/>
    <property type="match status" value="1"/>
</dbReference>
<proteinExistence type="predicted"/>
<feature type="domain" description="AAA+ ATPase" evidence="1">
    <location>
        <begin position="34"/>
        <end position="159"/>
    </location>
</feature>
<dbReference type="EMBL" id="CP013568">
    <property type="protein sequence ID" value="ANL84700.1"/>
    <property type="molecule type" value="Genomic_DNA"/>
</dbReference>
<dbReference type="InterPro" id="IPR027417">
    <property type="entry name" value="P-loop_NTPase"/>
</dbReference>
<dbReference type="SUPFAM" id="SSF52540">
    <property type="entry name" value="P-loop containing nucleoside triphosphate hydrolases"/>
    <property type="match status" value="1"/>
</dbReference>
<dbReference type="InterPro" id="IPR035897">
    <property type="entry name" value="Toll_tir_struct_dom_sf"/>
</dbReference>
<gene>
    <name evidence="2" type="ORF">AMC81_CH01919</name>
</gene>
<dbReference type="CDD" id="cd00009">
    <property type="entry name" value="AAA"/>
    <property type="match status" value="1"/>
</dbReference>
<dbReference type="RefSeq" id="WP_064832613.1">
    <property type="nucleotide sequence ID" value="NZ_CP013568.1"/>
</dbReference>
<evidence type="ECO:0000313" key="3">
    <source>
        <dbReference type="Proteomes" id="UP000078551"/>
    </source>
</evidence>
<dbReference type="InterPro" id="IPR000157">
    <property type="entry name" value="TIR_dom"/>
</dbReference>
<evidence type="ECO:0000313" key="2">
    <source>
        <dbReference type="EMBL" id="ANL84700.1"/>
    </source>
</evidence>
<dbReference type="SUPFAM" id="SSF52200">
    <property type="entry name" value="Toll/Interleukin receptor TIR domain"/>
    <property type="match status" value="1"/>
</dbReference>
<accession>A0ABN4QG98</accession>
<organism evidence="2 3">
    <name type="scientific">Rhizobium phaseoli</name>
    <dbReference type="NCBI Taxonomy" id="396"/>
    <lineage>
        <taxon>Bacteria</taxon>
        <taxon>Pseudomonadati</taxon>
        <taxon>Pseudomonadota</taxon>
        <taxon>Alphaproteobacteria</taxon>
        <taxon>Hyphomicrobiales</taxon>
        <taxon>Rhizobiaceae</taxon>
        <taxon>Rhizobium/Agrobacterium group</taxon>
        <taxon>Rhizobium</taxon>
    </lineage>
</organism>
<sequence>MPLLEEVFRLSGVPTHTFVHPDKYDEIKVSVRTPGRCMVIEGPSGIGKTTTITKVLADLGKSDGATFLSARKPADVEIIEALPGMPNIGTVIVDDFHRLRDDIKERLSDFMKILADTEDDKSKLILIGINKAGTQLVRFAHDLGLRIDVFRLEANPKELVQEVINLGEKALNITISGKDEIAERAQGSFQLVQLLCHKLCILDKVTEAQKDQRAIQTSVNVVVEDVIADLSRQFREVAITFARGSKLRREGRAPYLHILRWLSEGDEWSLDLSEAMIAHPDMKGSIGQVIDKGWLRALLDDPEKSKLLAPYFHFEQSTSVLSVEDPKLIFFLKNVIWRVFTQQVGYKANYFSGKFDFALSFAGADRDLAKRIHDLLSEREVSSFYDENEQHRIIAQNVEDYLAPIYRSEARYIIVLQSPAYPTRIWTKFESDAFKERFGKNEVIPIRFKTVVPGFFTEDSKYGGIPFDPDGDEDQQASYIVDLLCKRLIEDRDEEGRAEAQEALSEG</sequence>
<name>A0ABN4QG98_9HYPH</name>